<dbReference type="Pfam" id="PF13568">
    <property type="entry name" value="OMP_b-brl_2"/>
    <property type="match status" value="1"/>
</dbReference>
<evidence type="ECO:0000313" key="3">
    <source>
        <dbReference type="EMBL" id="MCB2378133.1"/>
    </source>
</evidence>
<dbReference type="EMBL" id="JAJADQ010000005">
    <property type="protein sequence ID" value="MCB2378133.1"/>
    <property type="molecule type" value="Genomic_DNA"/>
</dbReference>
<feature type="signal peptide" evidence="1">
    <location>
        <begin position="1"/>
        <end position="29"/>
    </location>
</feature>
<dbReference type="Proteomes" id="UP001165297">
    <property type="component" value="Unassembled WGS sequence"/>
</dbReference>
<evidence type="ECO:0000256" key="1">
    <source>
        <dbReference type="SAM" id="SignalP"/>
    </source>
</evidence>
<comment type="caution">
    <text evidence="3">The sequence shown here is derived from an EMBL/GenBank/DDBJ whole genome shotgun (WGS) entry which is preliminary data.</text>
</comment>
<evidence type="ECO:0000313" key="4">
    <source>
        <dbReference type="Proteomes" id="UP001165297"/>
    </source>
</evidence>
<sequence>MNKKLLSLLVSSLSLYGTTTLLAPASAQAQSGPQKGYVVLPAGDTLRGTVVLGRASRNALTCEFQAADQFAATQYQPTELRGYGTDMLTYESQTVPRIADSVGVATMPVFLETITRGPLTLYALSSDGKERYFLGGYRPGKLVELLQRQKQIQQNGRNYLVKQPLYQDTLARAFQSCPDQAKRVTQYSFQAQQLEKAVRSYNTCAAPELVAKQSAHRGNFGFGVLVGRSVSDMLAMGRNDGSDAQNRSYDGDSYFTVGLSIAFTPGYKGAPFTVHSGVLYERNRSFEEKAVPALMGGENVKLKLSYVVIPAMLRYSIGHGRLRPYAEAGGSARLLAGVSEDEVYFTSSDDKVYPQFTYSLLGGQKTFAFGLGAGAGLELRLPNGQQLSLGLRAEKTSGPSLLYGGSTFTNVNALLGYTFSK</sequence>
<dbReference type="SUPFAM" id="SSF56925">
    <property type="entry name" value="OMPA-like"/>
    <property type="match status" value="1"/>
</dbReference>
<feature type="chain" id="PRO_5045568470" evidence="1">
    <location>
        <begin position="30"/>
        <end position="421"/>
    </location>
</feature>
<reference evidence="3" key="1">
    <citation type="submission" date="2021-10" db="EMBL/GenBank/DDBJ databases">
        <authorList>
            <person name="Dean J.D."/>
            <person name="Kim M.K."/>
            <person name="Newey C.N."/>
            <person name="Stoker T.S."/>
            <person name="Thompson D.W."/>
            <person name="Grose J.H."/>
        </authorList>
    </citation>
    <scope>NUCLEOTIDE SEQUENCE</scope>
    <source>
        <strain evidence="3">BT635</strain>
    </source>
</reference>
<proteinExistence type="predicted"/>
<feature type="domain" description="Outer membrane protein beta-barrel" evidence="2">
    <location>
        <begin position="216"/>
        <end position="391"/>
    </location>
</feature>
<gene>
    <name evidence="3" type="ORF">LGH70_11100</name>
</gene>
<protein>
    <submittedName>
        <fullName evidence="3">PorT family protein</fullName>
    </submittedName>
</protein>
<evidence type="ECO:0000259" key="2">
    <source>
        <dbReference type="Pfam" id="PF13568"/>
    </source>
</evidence>
<keyword evidence="4" id="KW-1185">Reference proteome</keyword>
<name>A0ABS8ACK2_9BACT</name>
<accession>A0ABS8ACK2</accession>
<dbReference type="RefSeq" id="WP_226185527.1">
    <property type="nucleotide sequence ID" value="NZ_JAJADQ010000005.1"/>
</dbReference>
<dbReference type="InterPro" id="IPR011250">
    <property type="entry name" value="OMP/PagP_B-barrel"/>
</dbReference>
<dbReference type="InterPro" id="IPR025665">
    <property type="entry name" value="Beta-barrel_OMP_2"/>
</dbReference>
<organism evidence="3 4">
    <name type="scientific">Hymenobacter nitidus</name>
    <dbReference type="NCBI Taxonomy" id="2880929"/>
    <lineage>
        <taxon>Bacteria</taxon>
        <taxon>Pseudomonadati</taxon>
        <taxon>Bacteroidota</taxon>
        <taxon>Cytophagia</taxon>
        <taxon>Cytophagales</taxon>
        <taxon>Hymenobacteraceae</taxon>
        <taxon>Hymenobacter</taxon>
    </lineage>
</organism>
<keyword evidence="1" id="KW-0732">Signal</keyword>